<evidence type="ECO:0000313" key="2">
    <source>
        <dbReference type="EMBL" id="RHY72995.1"/>
    </source>
</evidence>
<dbReference type="GO" id="GO:0005096">
    <property type="term" value="F:GTPase activator activity"/>
    <property type="evidence" value="ECO:0007669"/>
    <property type="project" value="TreeGrafter"/>
</dbReference>
<dbReference type="PANTHER" id="PTHR47219:SF9">
    <property type="entry name" value="GTPASE ACTIVATING PROTEIN AND CENTROSOME-ASSOCIATED, ISOFORM B"/>
    <property type="match status" value="1"/>
</dbReference>
<dbReference type="Proteomes" id="UP000266643">
    <property type="component" value="Unassembled WGS sequence"/>
</dbReference>
<evidence type="ECO:0000313" key="3">
    <source>
        <dbReference type="Proteomes" id="UP000266643"/>
    </source>
</evidence>
<dbReference type="Gene3D" id="1.10.8.270">
    <property type="entry name" value="putative rabgap domain of human tbc1 domain family member 14 like domains"/>
    <property type="match status" value="1"/>
</dbReference>
<reference evidence="2 3" key="1">
    <citation type="submission" date="2018-08" db="EMBL/GenBank/DDBJ databases">
        <title>Aphanomyces genome sequencing and annotation.</title>
        <authorList>
            <person name="Minardi D."/>
            <person name="Oidtmann B."/>
            <person name="Van Der Giezen M."/>
            <person name="Studholme D.J."/>
        </authorList>
    </citation>
    <scope>NUCLEOTIDE SEQUENCE [LARGE SCALE GENOMIC DNA]</scope>
    <source>
        <strain evidence="2 3">D2</strain>
    </source>
</reference>
<accession>A0A397E471</accession>
<organism evidence="2 3">
    <name type="scientific">Aphanomyces astaci</name>
    <name type="common">Crayfish plague agent</name>
    <dbReference type="NCBI Taxonomy" id="112090"/>
    <lineage>
        <taxon>Eukaryota</taxon>
        <taxon>Sar</taxon>
        <taxon>Stramenopiles</taxon>
        <taxon>Oomycota</taxon>
        <taxon>Saprolegniomycetes</taxon>
        <taxon>Saprolegniales</taxon>
        <taxon>Verrucalvaceae</taxon>
        <taxon>Aphanomyces</taxon>
    </lineage>
</organism>
<dbReference type="InterPro" id="IPR050302">
    <property type="entry name" value="Rab_GAP_TBC_domain"/>
</dbReference>
<dbReference type="InterPro" id="IPR035969">
    <property type="entry name" value="Rab-GAP_TBC_sf"/>
</dbReference>
<sequence>AEEWDLVQIPEMDVAAMVEQALVGASSPRREAVEQTDEDRAVLHAAMRRLLRAYVMFNPEIGYCQGMNFIVRLLLDNPRAEEAHVFWTFVSLCDAESSLYEPGFHTLHTLFTKQMPDMHRHLQAQGVAVSMFAARWFLTLFTSLETFGPTLVLRLLDLSD</sequence>
<feature type="non-terminal residue" evidence="2">
    <location>
        <position position="1"/>
    </location>
</feature>
<dbReference type="AlphaFoldDB" id="A0A397E471"/>
<dbReference type="PROSITE" id="PS50086">
    <property type="entry name" value="TBC_RABGAP"/>
    <property type="match status" value="1"/>
</dbReference>
<dbReference type="EMBL" id="QUTD01003397">
    <property type="protein sequence ID" value="RHY72995.1"/>
    <property type="molecule type" value="Genomic_DNA"/>
</dbReference>
<dbReference type="PANTHER" id="PTHR47219">
    <property type="entry name" value="RAB GTPASE-ACTIVATING PROTEIN 1-LIKE"/>
    <property type="match status" value="1"/>
</dbReference>
<gene>
    <name evidence="2" type="ORF">DYB30_005802</name>
</gene>
<comment type="caution">
    <text evidence="2">The sequence shown here is derived from an EMBL/GenBank/DDBJ whole genome shotgun (WGS) entry which is preliminary data.</text>
</comment>
<dbReference type="Gene3D" id="1.10.472.80">
    <property type="entry name" value="Ypt/Rab-GAP domain of gyp1p, domain 3"/>
    <property type="match status" value="1"/>
</dbReference>
<feature type="domain" description="Rab-GAP TBC" evidence="1">
    <location>
        <begin position="1"/>
        <end position="160"/>
    </location>
</feature>
<proteinExistence type="predicted"/>
<dbReference type="Pfam" id="PF00566">
    <property type="entry name" value="RabGAP-TBC"/>
    <property type="match status" value="1"/>
</dbReference>
<dbReference type="GO" id="GO:0031267">
    <property type="term" value="F:small GTPase binding"/>
    <property type="evidence" value="ECO:0007669"/>
    <property type="project" value="TreeGrafter"/>
</dbReference>
<name>A0A397E471_APHAT</name>
<evidence type="ECO:0000259" key="1">
    <source>
        <dbReference type="PROSITE" id="PS50086"/>
    </source>
</evidence>
<dbReference type="SMART" id="SM00164">
    <property type="entry name" value="TBC"/>
    <property type="match status" value="1"/>
</dbReference>
<dbReference type="SUPFAM" id="SSF47923">
    <property type="entry name" value="Ypt/Rab-GAP domain of gyp1p"/>
    <property type="match status" value="2"/>
</dbReference>
<dbReference type="VEuPathDB" id="FungiDB:H257_16356"/>
<protein>
    <recommendedName>
        <fullName evidence="1">Rab-GAP TBC domain-containing protein</fullName>
    </recommendedName>
</protein>
<dbReference type="InterPro" id="IPR000195">
    <property type="entry name" value="Rab-GAP-TBC_dom"/>
</dbReference>